<dbReference type="EMBL" id="CM017617">
    <property type="protein sequence ID" value="TYI15944.1"/>
    <property type="molecule type" value="Genomic_DNA"/>
</dbReference>
<dbReference type="PANTHER" id="PTHR45849">
    <property type="entry name" value="FACT COMPLEX SUBUNIT SSRP1"/>
    <property type="match status" value="1"/>
</dbReference>
<dbReference type="PRINTS" id="PR00887">
    <property type="entry name" value="SSRCOGNITION"/>
</dbReference>
<dbReference type="GO" id="GO:0003677">
    <property type="term" value="F:DNA binding"/>
    <property type="evidence" value="ECO:0007669"/>
    <property type="project" value="InterPro"/>
</dbReference>
<evidence type="ECO:0000259" key="3">
    <source>
        <dbReference type="Pfam" id="PF21103"/>
    </source>
</evidence>
<dbReference type="SUPFAM" id="SSF47095">
    <property type="entry name" value="HMG-box"/>
    <property type="match status" value="1"/>
</dbReference>
<keyword evidence="1" id="KW-0234">DNA repair</keyword>
<keyword evidence="5" id="KW-1185">Reference proteome</keyword>
<protein>
    <recommendedName>
        <fullName evidence="1">FACT complex subunit SSRP1</fullName>
    </recommendedName>
</protein>
<dbReference type="PANTHER" id="PTHR45849:SF1">
    <property type="entry name" value="FACT COMPLEX SUBUNIT SSRP1"/>
    <property type="match status" value="1"/>
</dbReference>
<feature type="region of interest" description="Disordered" evidence="2">
    <location>
        <begin position="131"/>
        <end position="202"/>
    </location>
</feature>
<dbReference type="InterPro" id="IPR048993">
    <property type="entry name" value="SSRP1-like_PH1"/>
</dbReference>
<accession>A0A5D2PJ29</accession>
<dbReference type="GO" id="GO:0042393">
    <property type="term" value="F:histone binding"/>
    <property type="evidence" value="ECO:0007669"/>
    <property type="project" value="TreeGrafter"/>
</dbReference>
<evidence type="ECO:0000313" key="5">
    <source>
        <dbReference type="Proteomes" id="UP000322667"/>
    </source>
</evidence>
<dbReference type="InterPro" id="IPR036910">
    <property type="entry name" value="HMG_box_dom_sf"/>
</dbReference>
<dbReference type="GO" id="GO:0006260">
    <property type="term" value="P:DNA replication"/>
    <property type="evidence" value="ECO:0007669"/>
    <property type="project" value="UniProtKB-KW"/>
</dbReference>
<comment type="subcellular location">
    <subcellularLocation>
        <location evidence="1">Nucleus</location>
    </subcellularLocation>
    <subcellularLocation>
        <location evidence="1">Chromosome</location>
    </subcellularLocation>
</comment>
<comment type="similarity">
    <text evidence="1">Belongs to the SSRP1 family.</text>
</comment>
<dbReference type="SUPFAM" id="SSF50729">
    <property type="entry name" value="PH domain-like"/>
    <property type="match status" value="1"/>
</dbReference>
<keyword evidence="1" id="KW-0805">Transcription regulation</keyword>
<keyword evidence="1" id="KW-0539">Nucleus</keyword>
<feature type="domain" description="FACT complex subunit SSRP1-like first PH" evidence="3">
    <location>
        <begin position="42"/>
        <end position="93"/>
    </location>
</feature>
<dbReference type="Gene3D" id="1.10.30.10">
    <property type="entry name" value="High mobility group box domain"/>
    <property type="match status" value="1"/>
</dbReference>
<keyword evidence="1" id="KW-0804">Transcription</keyword>
<dbReference type="AlphaFoldDB" id="A0A5D2PJ29"/>
<feature type="compositionally biased region" description="Basic and acidic residues" evidence="2">
    <location>
        <begin position="134"/>
        <end position="160"/>
    </location>
</feature>
<reference evidence="4 5" key="1">
    <citation type="submission" date="2019-07" db="EMBL/GenBank/DDBJ databases">
        <title>WGS assembly of Gossypium tomentosum.</title>
        <authorList>
            <person name="Chen Z.J."/>
            <person name="Sreedasyam A."/>
            <person name="Ando A."/>
            <person name="Song Q."/>
            <person name="De L."/>
            <person name="Hulse-Kemp A."/>
            <person name="Ding M."/>
            <person name="Ye W."/>
            <person name="Kirkbride R."/>
            <person name="Jenkins J."/>
            <person name="Plott C."/>
            <person name="Lovell J."/>
            <person name="Lin Y.-M."/>
            <person name="Vaughn R."/>
            <person name="Liu B."/>
            <person name="Li W."/>
            <person name="Simpson S."/>
            <person name="Scheffler B."/>
            <person name="Saski C."/>
            <person name="Grover C."/>
            <person name="Hu G."/>
            <person name="Conover J."/>
            <person name="Carlson J."/>
            <person name="Shu S."/>
            <person name="Boston L."/>
            <person name="Williams M."/>
            <person name="Peterson D."/>
            <person name="Mcgee K."/>
            <person name="Jones D."/>
            <person name="Wendel J."/>
            <person name="Stelly D."/>
            <person name="Grimwood J."/>
            <person name="Schmutz J."/>
        </authorList>
    </citation>
    <scope>NUCLEOTIDE SEQUENCE [LARGE SCALE GENOMIC DNA]</scope>
    <source>
        <strain evidence="4">7179.01</strain>
    </source>
</reference>
<comment type="function">
    <text evidence="1">Component of the FACT complex, a general chromatin factor that acts to reorganize nucleosomes. The FACT complex is involved in multiple processes that require DNA as a template such as mRNA elongation, DNA replication and DNA repair. During transcription elongation the FACT complex acts as a histone chaperone that both destabilizes and restores nucleosomal structure. It facilitates the passage of RNA polymerase II and transcription by promoting the dissociation of one histone H2A-H2B dimer from the nucleosome, then subsequently promotes the reestablishment of the nucleosome following the passage of RNA polymerase II.</text>
</comment>
<evidence type="ECO:0000256" key="2">
    <source>
        <dbReference type="SAM" id="MobiDB-lite"/>
    </source>
</evidence>
<dbReference type="GO" id="GO:0035101">
    <property type="term" value="C:FACT complex"/>
    <property type="evidence" value="ECO:0007669"/>
    <property type="project" value="TreeGrafter"/>
</dbReference>
<sequence>MEISFHIPNANTQFVGDENRPPAQVFREKIMSVADVGTGVEEAVVTFEGIAILTPRGRYSVKLHLSFLRLQGQANDFKIQYSSVVRLFLLPKLIHILNALRTKLVWMKVMMSCKCKMRTLLLTRTTKVLQTDDSGEKESDASESGNEKEKPAKKDQRKEAAVAAASSSSKESKKKGRDGQDDGKKKKRKKKNPNAPKRAMTGFFYFSQAEREAGLIYIHTHL</sequence>
<evidence type="ECO:0000313" key="4">
    <source>
        <dbReference type="EMBL" id="TYI15943.1"/>
    </source>
</evidence>
<name>A0A5D2PJ29_GOSTO</name>
<gene>
    <name evidence="4" type="ORF">ES332_A08G221900v1</name>
</gene>
<dbReference type="Gene3D" id="2.30.29.150">
    <property type="match status" value="1"/>
</dbReference>
<evidence type="ECO:0000256" key="1">
    <source>
        <dbReference type="RuleBase" id="RU364013"/>
    </source>
</evidence>
<dbReference type="EMBL" id="CM017617">
    <property type="protein sequence ID" value="TYI15943.1"/>
    <property type="molecule type" value="Genomic_DNA"/>
</dbReference>
<organism evidence="4 5">
    <name type="scientific">Gossypium tomentosum</name>
    <name type="common">Hawaiian cotton</name>
    <name type="synonym">Gossypium sandvicense</name>
    <dbReference type="NCBI Taxonomy" id="34277"/>
    <lineage>
        <taxon>Eukaryota</taxon>
        <taxon>Viridiplantae</taxon>
        <taxon>Streptophyta</taxon>
        <taxon>Embryophyta</taxon>
        <taxon>Tracheophyta</taxon>
        <taxon>Spermatophyta</taxon>
        <taxon>Magnoliopsida</taxon>
        <taxon>eudicotyledons</taxon>
        <taxon>Gunneridae</taxon>
        <taxon>Pentapetalae</taxon>
        <taxon>rosids</taxon>
        <taxon>malvids</taxon>
        <taxon>Malvales</taxon>
        <taxon>Malvaceae</taxon>
        <taxon>Malvoideae</taxon>
        <taxon>Gossypium</taxon>
    </lineage>
</organism>
<dbReference type="InterPro" id="IPR050454">
    <property type="entry name" value="RTT106/SSRP1_HistChap/FACT"/>
</dbReference>
<proteinExistence type="inferred from homology"/>
<dbReference type="GO" id="GO:0031491">
    <property type="term" value="F:nucleosome binding"/>
    <property type="evidence" value="ECO:0007669"/>
    <property type="project" value="TreeGrafter"/>
</dbReference>
<dbReference type="GO" id="GO:0006281">
    <property type="term" value="P:DNA repair"/>
    <property type="evidence" value="ECO:0007669"/>
    <property type="project" value="UniProtKB-KW"/>
</dbReference>
<dbReference type="Pfam" id="PF21103">
    <property type="entry name" value="PH1_SSRP1-like"/>
    <property type="match status" value="1"/>
</dbReference>
<keyword evidence="1" id="KW-0235">DNA replication</keyword>
<keyword evidence="1" id="KW-0158">Chromosome</keyword>
<dbReference type="InterPro" id="IPR000969">
    <property type="entry name" value="SSRP1/POB3"/>
</dbReference>
<keyword evidence="1" id="KW-0227">DNA damage</keyword>
<dbReference type="Proteomes" id="UP000322667">
    <property type="component" value="Chromosome A08"/>
</dbReference>